<dbReference type="PANTHER" id="PTHR43464">
    <property type="entry name" value="METHYLTRANSFERASE"/>
    <property type="match status" value="1"/>
</dbReference>
<dbReference type="InterPro" id="IPR029063">
    <property type="entry name" value="SAM-dependent_MTases_sf"/>
</dbReference>
<dbReference type="EMBL" id="STFF01000004">
    <property type="protein sequence ID" value="THU38135.1"/>
    <property type="molecule type" value="Genomic_DNA"/>
</dbReference>
<reference evidence="2 3" key="1">
    <citation type="submission" date="2019-04" db="EMBL/GenBank/DDBJ databases">
        <title>Niastella caeni sp. nov., isolated from activated sludge.</title>
        <authorList>
            <person name="Sheng M."/>
        </authorList>
    </citation>
    <scope>NUCLEOTIDE SEQUENCE [LARGE SCALE GENOMIC DNA]</scope>
    <source>
        <strain evidence="2 3">HX-2-15</strain>
    </source>
</reference>
<comment type="caution">
    <text evidence="2">The sequence shown here is derived from an EMBL/GenBank/DDBJ whole genome shotgun (WGS) entry which is preliminary data.</text>
</comment>
<dbReference type="SUPFAM" id="SSF53335">
    <property type="entry name" value="S-adenosyl-L-methionine-dependent methyltransferases"/>
    <property type="match status" value="1"/>
</dbReference>
<name>A0A4S8HS61_9BACT</name>
<dbReference type="AlphaFoldDB" id="A0A4S8HS61"/>
<keyword evidence="2" id="KW-0808">Transferase</keyword>
<dbReference type="InterPro" id="IPR041698">
    <property type="entry name" value="Methyltransf_25"/>
</dbReference>
<dbReference type="Proteomes" id="UP000306918">
    <property type="component" value="Unassembled WGS sequence"/>
</dbReference>
<dbReference type="Pfam" id="PF13649">
    <property type="entry name" value="Methyltransf_25"/>
    <property type="match status" value="1"/>
</dbReference>
<dbReference type="GO" id="GO:0032259">
    <property type="term" value="P:methylation"/>
    <property type="evidence" value="ECO:0007669"/>
    <property type="project" value="UniProtKB-KW"/>
</dbReference>
<feature type="domain" description="Methyltransferase" evidence="1">
    <location>
        <begin position="44"/>
        <end position="135"/>
    </location>
</feature>
<accession>A0A4S8HS61</accession>
<dbReference type="PANTHER" id="PTHR43464:SF89">
    <property type="entry name" value="METHYLTRANSFERASE"/>
    <property type="match status" value="1"/>
</dbReference>
<evidence type="ECO:0000313" key="3">
    <source>
        <dbReference type="Proteomes" id="UP000306918"/>
    </source>
</evidence>
<dbReference type="GO" id="GO:0010420">
    <property type="term" value="F:polyprenyldihydroxybenzoate methyltransferase activity"/>
    <property type="evidence" value="ECO:0007669"/>
    <property type="project" value="TreeGrafter"/>
</dbReference>
<proteinExistence type="predicted"/>
<dbReference type="RefSeq" id="WP_136578091.1">
    <property type="nucleotide sequence ID" value="NZ_STFF01000004.1"/>
</dbReference>
<keyword evidence="3" id="KW-1185">Reference proteome</keyword>
<evidence type="ECO:0000313" key="2">
    <source>
        <dbReference type="EMBL" id="THU38135.1"/>
    </source>
</evidence>
<sequence>MIDESNGYESIADLYIKWRGRAVDGIGSSTVRAWALPLNKGSVILDLGCGTGIPVTKILLDEGLTVYALDASPTMIESFRENFPNVPVACESVESSPFFHRSFDGIIAVGLIFLLSEETQRALISKMAAVLNPGGRLLFSAPLEKVEWKDTMTGLLSRSLGAEQYRALLSAAGLSIVGELVDEGGNYYFNAIRLTSIAIKP</sequence>
<dbReference type="CDD" id="cd02440">
    <property type="entry name" value="AdoMet_MTases"/>
    <property type="match status" value="1"/>
</dbReference>
<evidence type="ECO:0000259" key="1">
    <source>
        <dbReference type="Pfam" id="PF13649"/>
    </source>
</evidence>
<organism evidence="2 3">
    <name type="scientific">Niastella caeni</name>
    <dbReference type="NCBI Taxonomy" id="2569763"/>
    <lineage>
        <taxon>Bacteria</taxon>
        <taxon>Pseudomonadati</taxon>
        <taxon>Bacteroidota</taxon>
        <taxon>Chitinophagia</taxon>
        <taxon>Chitinophagales</taxon>
        <taxon>Chitinophagaceae</taxon>
        <taxon>Niastella</taxon>
    </lineage>
</organism>
<protein>
    <submittedName>
        <fullName evidence="2">Class I SAM-dependent methyltransferase</fullName>
    </submittedName>
</protein>
<dbReference type="OrthoDB" id="597202at2"/>
<keyword evidence="2" id="KW-0489">Methyltransferase</keyword>
<gene>
    <name evidence="2" type="ORF">FAM09_15745</name>
</gene>
<dbReference type="Gene3D" id="3.40.50.150">
    <property type="entry name" value="Vaccinia Virus protein VP39"/>
    <property type="match status" value="1"/>
</dbReference>